<dbReference type="Proteomes" id="UP000244571">
    <property type="component" value="Chromosome"/>
</dbReference>
<reference evidence="1 2" key="1">
    <citation type="submission" date="2018-04" db="EMBL/GenBank/DDBJ databases">
        <title>Bordetella sp. HZ20 isolated from seawater.</title>
        <authorList>
            <person name="Sun C."/>
        </authorList>
    </citation>
    <scope>NUCLEOTIDE SEQUENCE [LARGE SCALE GENOMIC DNA]</scope>
    <source>
        <strain evidence="1 2">HZ20</strain>
    </source>
</reference>
<gene>
    <name evidence="1" type="ORF">DBV39_09920</name>
</gene>
<dbReference type="KEGG" id="boz:DBV39_09920"/>
<keyword evidence="2" id="KW-1185">Reference proteome</keyword>
<dbReference type="RefSeq" id="WP_108621400.1">
    <property type="nucleotide sequence ID" value="NZ_CP028901.1"/>
</dbReference>
<name>A0A2R4XJL1_9BURK</name>
<dbReference type="EMBL" id="CP028901">
    <property type="protein sequence ID" value="AWB33976.1"/>
    <property type="molecule type" value="Genomic_DNA"/>
</dbReference>
<evidence type="ECO:0000313" key="2">
    <source>
        <dbReference type="Proteomes" id="UP000244571"/>
    </source>
</evidence>
<protein>
    <submittedName>
        <fullName evidence="1">Uncharacterized protein</fullName>
    </submittedName>
</protein>
<dbReference type="AlphaFoldDB" id="A0A2R4XJL1"/>
<proteinExistence type="predicted"/>
<sequence>MNAKDDSEVFDMHDESLRKAVQKGQERLNNQLAVAQLSLRRARARKVDHDKMMHAALGVILMAWAREDARIAQALLARIGKLTSVPRKDQYAHTAITRELESLLDPELITNPART</sequence>
<accession>A0A2R4XJL1</accession>
<evidence type="ECO:0000313" key="1">
    <source>
        <dbReference type="EMBL" id="AWB33976.1"/>
    </source>
</evidence>
<organism evidence="1 2">
    <name type="scientific">Orrella marina</name>
    <dbReference type="NCBI Taxonomy" id="2163011"/>
    <lineage>
        <taxon>Bacteria</taxon>
        <taxon>Pseudomonadati</taxon>
        <taxon>Pseudomonadota</taxon>
        <taxon>Betaproteobacteria</taxon>
        <taxon>Burkholderiales</taxon>
        <taxon>Alcaligenaceae</taxon>
        <taxon>Orrella</taxon>
    </lineage>
</organism>